<proteinExistence type="predicted"/>
<keyword evidence="2" id="KW-1185">Reference proteome</keyword>
<sequence>MDPNCNEQKFLAFNKRRTRVHYYYPKSETRYGGQAETPEARVMKVKRDPTPQLPNLSIASSPEVCHPSYLPPLPNPPPSPSFAFSTFAIRFDLLSFPQLPTAFVPNLHSTTMSVSGSLFSGAVEGKSSGRAPVGGAEK</sequence>
<reference evidence="1 2" key="1">
    <citation type="journal article" date="2021" name="bioRxiv">
        <title>Chromosome-scale and haplotype-resolved genome assembly of a tetraploid potato cultivar.</title>
        <authorList>
            <person name="Sun H."/>
            <person name="Jiao W.-B."/>
            <person name="Krause K."/>
            <person name="Campoy J.A."/>
            <person name="Goel M."/>
            <person name="Folz-Donahue K."/>
            <person name="Kukat C."/>
            <person name="Huettel B."/>
            <person name="Schneeberger K."/>
        </authorList>
    </citation>
    <scope>NUCLEOTIDE SEQUENCE [LARGE SCALE GENOMIC DNA]</scope>
    <source>
        <strain evidence="1">SolTubOtavaFocal</strain>
        <tissue evidence="1">Leaves</tissue>
    </source>
</reference>
<dbReference type="Proteomes" id="UP000826656">
    <property type="component" value="Unassembled WGS sequence"/>
</dbReference>
<organism evidence="1 2">
    <name type="scientific">Solanum tuberosum</name>
    <name type="common">Potato</name>
    <dbReference type="NCBI Taxonomy" id="4113"/>
    <lineage>
        <taxon>Eukaryota</taxon>
        <taxon>Viridiplantae</taxon>
        <taxon>Streptophyta</taxon>
        <taxon>Embryophyta</taxon>
        <taxon>Tracheophyta</taxon>
        <taxon>Spermatophyta</taxon>
        <taxon>Magnoliopsida</taxon>
        <taxon>eudicotyledons</taxon>
        <taxon>Gunneridae</taxon>
        <taxon>Pentapetalae</taxon>
        <taxon>asterids</taxon>
        <taxon>lamiids</taxon>
        <taxon>Solanales</taxon>
        <taxon>Solanaceae</taxon>
        <taxon>Solanoideae</taxon>
        <taxon>Solaneae</taxon>
        <taxon>Solanum</taxon>
    </lineage>
</organism>
<evidence type="ECO:0000313" key="2">
    <source>
        <dbReference type="Proteomes" id="UP000826656"/>
    </source>
</evidence>
<comment type="caution">
    <text evidence="1">The sequence shown here is derived from an EMBL/GenBank/DDBJ whole genome shotgun (WGS) entry which is preliminary data.</text>
</comment>
<name>A0ABQ7V6Y3_SOLTU</name>
<protein>
    <submittedName>
        <fullName evidence="1">Uncharacterized protein</fullName>
    </submittedName>
</protein>
<gene>
    <name evidence="1" type="ORF">KY290_022971</name>
</gene>
<evidence type="ECO:0000313" key="1">
    <source>
        <dbReference type="EMBL" id="KAH0759478.1"/>
    </source>
</evidence>
<dbReference type="EMBL" id="JAIVGD010000015">
    <property type="protein sequence ID" value="KAH0759478.1"/>
    <property type="molecule type" value="Genomic_DNA"/>
</dbReference>
<accession>A0ABQ7V6Y3</accession>